<keyword evidence="2" id="KW-1185">Reference proteome</keyword>
<dbReference type="EMBL" id="JBEDUW010000005">
    <property type="protein sequence ID" value="KAK9929227.1"/>
    <property type="molecule type" value="Genomic_DNA"/>
</dbReference>
<dbReference type="Proteomes" id="UP001457282">
    <property type="component" value="Unassembled WGS sequence"/>
</dbReference>
<evidence type="ECO:0000313" key="1">
    <source>
        <dbReference type="EMBL" id="KAK9929227.1"/>
    </source>
</evidence>
<reference evidence="1 2" key="1">
    <citation type="journal article" date="2023" name="G3 (Bethesda)">
        <title>A chromosome-length genome assembly and annotation of blackberry (Rubus argutus, cv. 'Hillquist').</title>
        <authorList>
            <person name="Bruna T."/>
            <person name="Aryal R."/>
            <person name="Dudchenko O."/>
            <person name="Sargent D.J."/>
            <person name="Mead D."/>
            <person name="Buti M."/>
            <person name="Cavallini A."/>
            <person name="Hytonen T."/>
            <person name="Andres J."/>
            <person name="Pham M."/>
            <person name="Weisz D."/>
            <person name="Mascagni F."/>
            <person name="Usai G."/>
            <person name="Natali L."/>
            <person name="Bassil N."/>
            <person name="Fernandez G.E."/>
            <person name="Lomsadze A."/>
            <person name="Armour M."/>
            <person name="Olukolu B."/>
            <person name="Poorten T."/>
            <person name="Britton C."/>
            <person name="Davik J."/>
            <person name="Ashrafi H."/>
            <person name="Aiden E.L."/>
            <person name="Borodovsky M."/>
            <person name="Worthington M."/>
        </authorList>
    </citation>
    <scope>NUCLEOTIDE SEQUENCE [LARGE SCALE GENOMIC DNA]</scope>
    <source>
        <strain evidence="1">PI 553951</strain>
    </source>
</reference>
<accession>A0AAW1WX66</accession>
<evidence type="ECO:0000313" key="2">
    <source>
        <dbReference type="Proteomes" id="UP001457282"/>
    </source>
</evidence>
<organism evidence="1 2">
    <name type="scientific">Rubus argutus</name>
    <name type="common">Southern blackberry</name>
    <dbReference type="NCBI Taxonomy" id="59490"/>
    <lineage>
        <taxon>Eukaryota</taxon>
        <taxon>Viridiplantae</taxon>
        <taxon>Streptophyta</taxon>
        <taxon>Embryophyta</taxon>
        <taxon>Tracheophyta</taxon>
        <taxon>Spermatophyta</taxon>
        <taxon>Magnoliopsida</taxon>
        <taxon>eudicotyledons</taxon>
        <taxon>Gunneridae</taxon>
        <taxon>Pentapetalae</taxon>
        <taxon>rosids</taxon>
        <taxon>fabids</taxon>
        <taxon>Rosales</taxon>
        <taxon>Rosaceae</taxon>
        <taxon>Rosoideae</taxon>
        <taxon>Rosoideae incertae sedis</taxon>
        <taxon>Rubus</taxon>
    </lineage>
</organism>
<sequence>MDVEVADAAVKRKVVDDLRWKRRRGESSTGWIEKLLGSCGGLVARSRSQPGQNLTTGVRASWRRLGLDGDLRGTTDGEETWVSCWVRRRGSVFTGAAACRLVDGTDSTASGWAMATGDATVSWATRRRSRRGWKLDGRSAGLGSAIQRARAWVIDEGRGWADCTWVN</sequence>
<protein>
    <submittedName>
        <fullName evidence="1">Uncharacterized protein</fullName>
    </submittedName>
</protein>
<proteinExistence type="predicted"/>
<dbReference type="AlphaFoldDB" id="A0AAW1WX66"/>
<name>A0AAW1WX66_RUBAR</name>
<gene>
    <name evidence="1" type="ORF">M0R45_026333</name>
</gene>
<comment type="caution">
    <text evidence="1">The sequence shown here is derived from an EMBL/GenBank/DDBJ whole genome shotgun (WGS) entry which is preliminary data.</text>
</comment>